<keyword evidence="1" id="KW-0175">Coiled coil</keyword>
<organism evidence="3 4">
    <name type="scientific">Staphylococcus schweitzeri</name>
    <dbReference type="NCBI Taxonomy" id="1654388"/>
    <lineage>
        <taxon>Bacteria</taxon>
        <taxon>Bacillati</taxon>
        <taxon>Bacillota</taxon>
        <taxon>Bacilli</taxon>
        <taxon>Bacillales</taxon>
        <taxon>Staphylococcaceae</taxon>
        <taxon>Staphylococcus</taxon>
    </lineage>
</organism>
<dbReference type="RefSeq" id="WP_047531174.1">
    <property type="nucleotide sequence ID" value="NZ_CCEH01000015.1"/>
</dbReference>
<proteinExistence type="predicted"/>
<evidence type="ECO:0000259" key="2">
    <source>
        <dbReference type="PROSITE" id="PS51688"/>
    </source>
</evidence>
<dbReference type="InterPro" id="IPR030392">
    <property type="entry name" value="S74_ICA"/>
</dbReference>
<protein>
    <submittedName>
        <fullName evidence="3">Structural protein, phage associated</fullName>
    </submittedName>
</protein>
<accession>A0A077UJV2</accession>
<evidence type="ECO:0000313" key="4">
    <source>
        <dbReference type="Proteomes" id="UP000044616"/>
    </source>
</evidence>
<name>A0A077UJV2_9STAP</name>
<sequence>MVHVLDFNDKIIDFLSTDDPALVRAIHKRNVNDNSEMLELLISSERAEKFRERHRVIIRDSNKQWREFIINWVQDDMDGYTEIECIASYLADITTAKPYAPGKFDKKTTSEALKDVLSDTGWEVSEQTEYDGIRTTSWTSYQTRYEVLKQLCTTYKMVLDFYIELSSNTVKGRYVVLKKKNSLFKGKEIEYGKDLVGLTRKIDMSEIKTALIAVGPENDKGKRLELVVTDDEAQSQFNLPTRYIWGIYEPQSDDQNMNETRLRSLAKTELNKRKSAVMSYEISSTDLEATYPHEIISIGDTVRVKHRDFNPPLYVEAEVIAEEYNIISENSTYIFGQPKEFKESELREEFNKRLDVIRQKLPDNISNINTIVAETLEGELQYFERKIIKSDTPPENPVNDMLWLDTSNPEVAVLRRYWNGKWIKTSPEKAGDIGAISREQALYSELKNTFINLTIQHSRLLREVSEVIESEYLIDTDLKKEVNDKLNDTVQVFNRIKENLDSMTEETATIGKLVDTQALFLEYREKLQALYNAIENAKISIDDRFKLLQSQYTDEKFNEAMDKVAESIGGHWDSSKKQLSAEIPNKQDLEKMRDALIAQQKGALLPIDKKIESMQKEIKNYENGIEIAIKKKLQEINDNGNLYRYSSPSVFKEASYYKADLITSGDDKAIAYNKKKSINFGTLNYHKWQENEKYTFSFTIKTDTDGVTINQLNDGYYNHQCNIKLKKDEWARKSITFTPTYSLADNGITLTLDVASTGAWYTGWLGSSTEIGKVWIKDFQLEKGDVATSHKMNSSDQDDVFGNVNNKVIENSAKISAFEDKINLKADKTEVTQTLDKKLEPIKNDIKKQTSQIELLPDRLTETVSKKIYETTISGLVKRLETEEAKRETLANKINDTVSIQKYQSGIEEAKSYADDKLRDVANTPEIQESIKQANEQAQESLREYVRAQDELKLQEANAYIDNKISEEEQRAIDEARRKFEEAKSHAENKADEAKRIANQYAESRASDVQRQARAYTDGQILNSNRERDQILSQYDTKIAQNGHDINLRATKDEFNASKRTLSRVLADITVNAMKGIYLRYDENGAITSHTIDKDGVKISGDKVDITANKEFNVVANNINNKVGKNDIVNSLNLSNEGLDINVNRIGIKGGNANRYVQVQNDSIELGGIVQRTWKGKRSTDDIFTRLKDGHLRFRNNTAGGSLYMSHFGISTYIDGEGEDGGSSGTIQWWDKTYSDSGMNGITINSYGGVVALTSDYNRIIIDSYASANIESREAPIYLSPNTKNKPGLNRFAFTLSNADSAYETDGYIMFGSDENYKYGAGLRFSKRSNKGLVQVVNGDYATGGDTTIESGMGKFNLVKRRDGNSYVSIQSYDLLAVGSDNAGDRVASNSIYKRTYSAPANLHITSAGTIGRATSAKKYKISIENQYINEDEQFNHSKEILKLPIRTWFDKYESEIMAKELESGKKLSDDTFKLSRHTGLIAEEVEELGFNEFVIYDDNGEIEGIAYDRLWVHLIPIIKNQQSKIEKLEELING</sequence>
<gene>
    <name evidence="3" type="ORF">ERS140147_01773</name>
</gene>
<evidence type="ECO:0000313" key="3">
    <source>
        <dbReference type="EMBL" id="CDR28636.1"/>
    </source>
</evidence>
<dbReference type="NCBIfam" id="TIGR01665">
    <property type="entry name" value="put_anti_recept"/>
    <property type="match status" value="1"/>
</dbReference>
<dbReference type="Proteomes" id="UP000044616">
    <property type="component" value="Unassembled WGS sequence"/>
</dbReference>
<feature type="coiled-coil region" evidence="1">
    <location>
        <begin position="928"/>
        <end position="1004"/>
    </location>
</feature>
<dbReference type="InterPro" id="IPR007119">
    <property type="entry name" value="Phage_tail_spike_N"/>
</dbReference>
<dbReference type="Pfam" id="PF06605">
    <property type="entry name" value="Prophage_tail"/>
    <property type="match status" value="1"/>
</dbReference>
<evidence type="ECO:0000256" key="1">
    <source>
        <dbReference type="SAM" id="Coils"/>
    </source>
</evidence>
<reference evidence="3 4" key="1">
    <citation type="submission" date="2014-05" db="EMBL/GenBank/DDBJ databases">
        <authorList>
            <person name="Aslett A.Martin."/>
            <person name="De Silva Nishadi"/>
        </authorList>
    </citation>
    <scope>NUCLEOTIDE SEQUENCE [LARGE SCALE GENOMIC DNA]</scope>
</reference>
<dbReference type="InterPro" id="IPR010572">
    <property type="entry name" value="Tail_dom"/>
</dbReference>
<dbReference type="PROSITE" id="PS51688">
    <property type="entry name" value="ICA"/>
    <property type="match status" value="1"/>
</dbReference>
<feature type="domain" description="Peptidase S74" evidence="2">
    <location>
        <begin position="1416"/>
        <end position="1533"/>
    </location>
</feature>
<dbReference type="EMBL" id="CCEH01000015">
    <property type="protein sequence ID" value="CDR28636.1"/>
    <property type="molecule type" value="Genomic_DNA"/>
</dbReference>